<dbReference type="EMBL" id="JBBWWT010000003">
    <property type="protein sequence ID" value="MEL1264663.1"/>
    <property type="molecule type" value="Genomic_DNA"/>
</dbReference>
<dbReference type="SUPFAM" id="SSF52980">
    <property type="entry name" value="Restriction endonuclease-like"/>
    <property type="match status" value="1"/>
</dbReference>
<dbReference type="InterPro" id="IPR009822">
    <property type="entry name" value="YaeQ"/>
</dbReference>
<dbReference type="PANTHER" id="PTHR38784:SF1">
    <property type="entry name" value="SUCROSE PHOSPHORYLASE"/>
    <property type="match status" value="1"/>
</dbReference>
<dbReference type="PANTHER" id="PTHR38784">
    <property type="entry name" value="SUCROSE PHOSPHORYLASE"/>
    <property type="match status" value="1"/>
</dbReference>
<dbReference type="InterPro" id="IPR038590">
    <property type="entry name" value="YaeQ_sf"/>
</dbReference>
<dbReference type="RefSeq" id="WP_341725837.1">
    <property type="nucleotide sequence ID" value="NZ_JBBWWT010000003.1"/>
</dbReference>
<gene>
    <name evidence="1" type="ORF">AAD027_09835</name>
</gene>
<name>A0ABU9J1P7_9GAMM</name>
<dbReference type="PIRSF" id="PIRSF011484">
    <property type="entry name" value="YaeQ"/>
    <property type="match status" value="1"/>
</dbReference>
<accession>A0ABU9J1P7</accession>
<dbReference type="Pfam" id="PF07152">
    <property type="entry name" value="YaeQ"/>
    <property type="match status" value="1"/>
</dbReference>
<dbReference type="InterPro" id="IPR011335">
    <property type="entry name" value="Restrct_endonuc-II-like"/>
</dbReference>
<dbReference type="CDD" id="cd22368">
    <property type="entry name" value="YaeQ-like"/>
    <property type="match status" value="1"/>
</dbReference>
<dbReference type="Gene3D" id="3.10.640.10">
    <property type="entry name" value="Restriction endonuclease-like alpha-beta roll domain"/>
    <property type="match status" value="1"/>
</dbReference>
<comment type="caution">
    <text evidence="1">The sequence shown here is derived from an EMBL/GenBank/DDBJ whole genome shotgun (WGS) entry which is preliminary data.</text>
</comment>
<reference evidence="1 2" key="1">
    <citation type="submission" date="2024-04" db="EMBL/GenBank/DDBJ databases">
        <title>Draft genome sequence of Pseudoxanthomonas putridarboris WD12.</title>
        <authorList>
            <person name="Oh J."/>
        </authorList>
    </citation>
    <scope>NUCLEOTIDE SEQUENCE [LARGE SCALE GENOMIC DNA]</scope>
    <source>
        <strain evidence="1 2">WD12</strain>
    </source>
</reference>
<evidence type="ECO:0000313" key="1">
    <source>
        <dbReference type="EMBL" id="MEL1264663.1"/>
    </source>
</evidence>
<keyword evidence="2" id="KW-1185">Reference proteome</keyword>
<dbReference type="SMART" id="SM01322">
    <property type="entry name" value="YaeQ"/>
    <property type="match status" value="1"/>
</dbReference>
<dbReference type="Proteomes" id="UP001459204">
    <property type="component" value="Unassembled WGS sequence"/>
</dbReference>
<sequence length="185" mass="20882">MAPKATVVKAELQISDMDRHYYGAHGLTLAQHPSETDERLMVRLLAFALHAEDRLEFGKGLSNEEEPDLWRKDYTGLIEQWIDLGQPDESRVRKACGRAREVVVVNYGGRAADLWWAKNAAALSRHRNLTVLDIAPESVEAITALMQRGMRFHVMIQDGEMQWMTDDRNVSVIPATRQTGLARAA</sequence>
<organism evidence="1 2">
    <name type="scientific">Pseudoxanthomonas putridarboris</name>
    <dbReference type="NCBI Taxonomy" id="752605"/>
    <lineage>
        <taxon>Bacteria</taxon>
        <taxon>Pseudomonadati</taxon>
        <taxon>Pseudomonadota</taxon>
        <taxon>Gammaproteobacteria</taxon>
        <taxon>Lysobacterales</taxon>
        <taxon>Lysobacteraceae</taxon>
        <taxon>Pseudoxanthomonas</taxon>
    </lineage>
</organism>
<evidence type="ECO:0000313" key="2">
    <source>
        <dbReference type="Proteomes" id="UP001459204"/>
    </source>
</evidence>
<proteinExistence type="predicted"/>
<protein>
    <submittedName>
        <fullName evidence="1">YaeQ family protein</fullName>
    </submittedName>
</protein>